<dbReference type="InterPro" id="IPR029058">
    <property type="entry name" value="AB_hydrolase_fold"/>
</dbReference>
<accession>A0A6I3L593</accession>
<dbReference type="Gene3D" id="3.40.50.1820">
    <property type="entry name" value="alpha/beta hydrolase"/>
    <property type="match status" value="1"/>
</dbReference>
<feature type="domain" description="AB hydrolase-1" evidence="2">
    <location>
        <begin position="26"/>
        <end position="270"/>
    </location>
</feature>
<sequence length="286" mass="31432">MSALKHEYGSVGDLRMHWVTAGAGDPVVLLHGWPQTWYEWRHLIPVLAEKYYVIAPDLRGWGETERPASGFDVATAAADIARLLADVGAEVVHVIGHDWGTPIGYHLSATERHLVRSFIALEASIPGAGGENLLNFSHAWNPLWFFPFLATPGLPEQLLSGKQEVFFHWIVEQMARSTPDALTPEDIAVYVRAYGDDDAVRTSCAYYANTWISAEQIRRAAASPLTIPVLAVAGERSLGHNMVDFVRHLAPDAEGIVLPGCGHLLPEERPAELAELVTTFLAEAQR</sequence>
<protein>
    <submittedName>
        <fullName evidence="3">Alpha/beta fold hydrolase</fullName>
    </submittedName>
</protein>
<dbReference type="SUPFAM" id="SSF53474">
    <property type="entry name" value="alpha/beta-Hydrolases"/>
    <property type="match status" value="1"/>
</dbReference>
<dbReference type="PRINTS" id="PR00412">
    <property type="entry name" value="EPOXHYDRLASE"/>
</dbReference>
<keyword evidence="1 3" id="KW-0378">Hydrolase</keyword>
<organism evidence="3 4">
    <name type="scientific">Nocardia aurantiaca</name>
    <dbReference type="NCBI Taxonomy" id="2675850"/>
    <lineage>
        <taxon>Bacteria</taxon>
        <taxon>Bacillati</taxon>
        <taxon>Actinomycetota</taxon>
        <taxon>Actinomycetes</taxon>
        <taxon>Mycobacteriales</taxon>
        <taxon>Nocardiaceae</taxon>
        <taxon>Nocardia</taxon>
    </lineage>
</organism>
<dbReference type="InterPro" id="IPR000073">
    <property type="entry name" value="AB_hydrolase_1"/>
</dbReference>
<reference evidence="3 4" key="1">
    <citation type="submission" date="2019-11" db="EMBL/GenBank/DDBJ databases">
        <title>Nocardia sp. nov. CT2-14 isolated from soil.</title>
        <authorList>
            <person name="Kanchanasin P."/>
            <person name="Tanasupawat S."/>
            <person name="Yuki M."/>
            <person name="Kudo T."/>
        </authorList>
    </citation>
    <scope>NUCLEOTIDE SEQUENCE [LARGE SCALE GENOMIC DNA]</scope>
    <source>
        <strain evidence="3 4">CT2-14</strain>
    </source>
</reference>
<dbReference type="GO" id="GO:0016787">
    <property type="term" value="F:hydrolase activity"/>
    <property type="evidence" value="ECO:0007669"/>
    <property type="project" value="UniProtKB-KW"/>
</dbReference>
<dbReference type="EMBL" id="WMBB01000028">
    <property type="protein sequence ID" value="MTE17482.1"/>
    <property type="molecule type" value="Genomic_DNA"/>
</dbReference>
<proteinExistence type="predicted"/>
<evidence type="ECO:0000259" key="2">
    <source>
        <dbReference type="Pfam" id="PF00561"/>
    </source>
</evidence>
<evidence type="ECO:0000313" key="4">
    <source>
        <dbReference type="Proteomes" id="UP000432464"/>
    </source>
</evidence>
<evidence type="ECO:0000313" key="3">
    <source>
        <dbReference type="EMBL" id="MTE17482.1"/>
    </source>
</evidence>
<gene>
    <name evidence="3" type="ORF">GLP40_32705</name>
</gene>
<dbReference type="PANTHER" id="PTHR43329">
    <property type="entry name" value="EPOXIDE HYDROLASE"/>
    <property type="match status" value="1"/>
</dbReference>
<evidence type="ECO:0000256" key="1">
    <source>
        <dbReference type="ARBA" id="ARBA00022801"/>
    </source>
</evidence>
<comment type="caution">
    <text evidence="3">The sequence shown here is derived from an EMBL/GenBank/DDBJ whole genome shotgun (WGS) entry which is preliminary data.</text>
</comment>
<keyword evidence="4" id="KW-1185">Reference proteome</keyword>
<name>A0A6I3L593_9NOCA</name>
<dbReference type="InterPro" id="IPR000639">
    <property type="entry name" value="Epox_hydrolase-like"/>
</dbReference>
<dbReference type="Pfam" id="PF00561">
    <property type="entry name" value="Abhydrolase_1"/>
    <property type="match status" value="1"/>
</dbReference>
<dbReference type="Proteomes" id="UP000432464">
    <property type="component" value="Unassembled WGS sequence"/>
</dbReference>
<dbReference type="AlphaFoldDB" id="A0A6I3L593"/>